<evidence type="ECO:0000256" key="4">
    <source>
        <dbReference type="ARBA" id="ARBA00022679"/>
    </source>
</evidence>
<feature type="transmembrane region" description="Helical" evidence="8">
    <location>
        <begin position="417"/>
        <end position="439"/>
    </location>
</feature>
<feature type="transmembrane region" description="Helical" evidence="8">
    <location>
        <begin position="143"/>
        <end position="160"/>
    </location>
</feature>
<dbReference type="Pfam" id="PF13231">
    <property type="entry name" value="PMT_2"/>
    <property type="match status" value="1"/>
</dbReference>
<evidence type="ECO:0000256" key="8">
    <source>
        <dbReference type="SAM" id="Phobius"/>
    </source>
</evidence>
<evidence type="ECO:0000256" key="3">
    <source>
        <dbReference type="ARBA" id="ARBA00022676"/>
    </source>
</evidence>
<comment type="subcellular location">
    <subcellularLocation>
        <location evidence="1">Cell membrane</location>
        <topology evidence="1">Multi-pass membrane protein</topology>
    </subcellularLocation>
</comment>
<evidence type="ECO:0000256" key="1">
    <source>
        <dbReference type="ARBA" id="ARBA00004651"/>
    </source>
</evidence>
<feature type="transmembrane region" description="Helical" evidence="8">
    <location>
        <begin position="20"/>
        <end position="41"/>
    </location>
</feature>
<evidence type="ECO:0000256" key="7">
    <source>
        <dbReference type="ARBA" id="ARBA00023136"/>
    </source>
</evidence>
<sequence precursor="true">MPSRRARLDDVSPGSRTWGVGVASFCLALMLTTEPYLVIVWDEGYTLGREERIRQWFAAMGRPASYASGWRPPYEELVPPNRLIAPRPEEMDSRAKLLRPPAIDWFWPFAREEPDGHPPVYALVGLAGDILTPWREPLPKARLGPMLVFSLTCGAIFAFLRRRFGSWAAAAAAGAWMAQPHLFALAHYATYDGLLTSFWTLACLSFVKAIEVEPGRPGERPRPGWILAFAALIALAMGTKFTGWLLPVPFLAWSAVARSRGGALTLLAGCVLAIPLLVLLVPPWWHDPILGVDRFLRSNLTRAQTTPLKTLFLGRIYDTPGESLPWYNTIVWTVLATPAGFLILAVAGVAWTLARERRDAVGTLFVIHWAFLLALRALPHTPGHDGVRQFLPAFGILAVLVGLGAGWVVGRLGWVGGLLIVVAVVEGGVTVGVMIPVPLSYFNPVFGGLPGAVRMGMEPTYYWDALQPEVLDWLNEHSPPGRKVRFARYPTSWLYLRRTGGLRPGILPSDPGDFAWYVVQNRPGDLSPLDRHLIAHAAPAKVYGRFGVPLIWVFPYDEVLKWQAIGEGRATAEGGAGSGGG</sequence>
<reference evidence="10 11" key="1">
    <citation type="submission" date="2019-08" db="EMBL/GenBank/DDBJ databases">
        <title>Deep-cultivation of Planctomycetes and their phenomic and genomic characterization uncovers novel biology.</title>
        <authorList>
            <person name="Wiegand S."/>
            <person name="Jogler M."/>
            <person name="Boedeker C."/>
            <person name="Pinto D."/>
            <person name="Vollmers J."/>
            <person name="Rivas-Marin E."/>
            <person name="Kohn T."/>
            <person name="Peeters S.H."/>
            <person name="Heuer A."/>
            <person name="Rast P."/>
            <person name="Oberbeckmann S."/>
            <person name="Bunk B."/>
            <person name="Jeske O."/>
            <person name="Meyerdierks A."/>
            <person name="Storesund J.E."/>
            <person name="Kallscheuer N."/>
            <person name="Luecker S."/>
            <person name="Lage O.M."/>
            <person name="Pohl T."/>
            <person name="Merkel B.J."/>
            <person name="Hornburger P."/>
            <person name="Mueller R.-W."/>
            <person name="Bruemmer F."/>
            <person name="Labrenz M."/>
            <person name="Spormann A.M."/>
            <person name="Op den Camp H."/>
            <person name="Overmann J."/>
            <person name="Amann R."/>
            <person name="Jetten M.S.M."/>
            <person name="Mascher T."/>
            <person name="Medema M.H."/>
            <person name="Devos D.P."/>
            <person name="Kaster A.-K."/>
            <person name="Ovreas L."/>
            <person name="Rohde M."/>
            <person name="Galperin M.Y."/>
            <person name="Jogler C."/>
        </authorList>
    </citation>
    <scope>NUCLEOTIDE SEQUENCE [LARGE SCALE GENOMIC DNA]</scope>
    <source>
        <strain evidence="10 11">OJF2</strain>
    </source>
</reference>
<keyword evidence="6 8" id="KW-1133">Transmembrane helix</keyword>
<organism evidence="10 11">
    <name type="scientific">Aquisphaera giovannonii</name>
    <dbReference type="NCBI Taxonomy" id="406548"/>
    <lineage>
        <taxon>Bacteria</taxon>
        <taxon>Pseudomonadati</taxon>
        <taxon>Planctomycetota</taxon>
        <taxon>Planctomycetia</taxon>
        <taxon>Isosphaerales</taxon>
        <taxon>Isosphaeraceae</taxon>
        <taxon>Aquisphaera</taxon>
    </lineage>
</organism>
<evidence type="ECO:0000313" key="10">
    <source>
        <dbReference type="EMBL" id="QEH32835.1"/>
    </source>
</evidence>
<dbReference type="PANTHER" id="PTHR33908:SF11">
    <property type="entry name" value="MEMBRANE PROTEIN"/>
    <property type="match status" value="1"/>
</dbReference>
<feature type="transmembrane region" description="Helical" evidence="8">
    <location>
        <begin position="264"/>
        <end position="285"/>
    </location>
</feature>
<dbReference type="AlphaFoldDB" id="A0A5B9VYM1"/>
<dbReference type="GO" id="GO:0009103">
    <property type="term" value="P:lipopolysaccharide biosynthetic process"/>
    <property type="evidence" value="ECO:0007669"/>
    <property type="project" value="UniProtKB-ARBA"/>
</dbReference>
<dbReference type="GO" id="GO:0016763">
    <property type="term" value="F:pentosyltransferase activity"/>
    <property type="evidence" value="ECO:0007669"/>
    <property type="project" value="TreeGrafter"/>
</dbReference>
<dbReference type="PANTHER" id="PTHR33908">
    <property type="entry name" value="MANNOSYLTRANSFERASE YKCB-RELATED"/>
    <property type="match status" value="1"/>
</dbReference>
<gene>
    <name evidence="10" type="ORF">OJF2_13190</name>
</gene>
<feature type="transmembrane region" description="Helical" evidence="8">
    <location>
        <begin position="360"/>
        <end position="378"/>
    </location>
</feature>
<keyword evidence="5 8" id="KW-0812">Transmembrane</keyword>
<protein>
    <submittedName>
        <fullName evidence="10">Dolichyl-phosphate-mannose-protein mannosyltransferase</fullName>
    </submittedName>
</protein>
<dbReference type="InterPro" id="IPR038731">
    <property type="entry name" value="RgtA/B/C-like"/>
</dbReference>
<proteinExistence type="predicted"/>
<evidence type="ECO:0000313" key="11">
    <source>
        <dbReference type="Proteomes" id="UP000324233"/>
    </source>
</evidence>
<evidence type="ECO:0000256" key="6">
    <source>
        <dbReference type="ARBA" id="ARBA00022989"/>
    </source>
</evidence>
<dbReference type="InterPro" id="IPR050297">
    <property type="entry name" value="LipidA_mod_glycosyltrf_83"/>
</dbReference>
<keyword evidence="7 8" id="KW-0472">Membrane</keyword>
<accession>A0A5B9VYM1</accession>
<keyword evidence="11" id="KW-1185">Reference proteome</keyword>
<feature type="transmembrane region" description="Helical" evidence="8">
    <location>
        <begin position="390"/>
        <end position="410"/>
    </location>
</feature>
<keyword evidence="3 10" id="KW-0328">Glycosyltransferase</keyword>
<keyword evidence="2" id="KW-1003">Cell membrane</keyword>
<evidence type="ECO:0000259" key="9">
    <source>
        <dbReference type="Pfam" id="PF13231"/>
    </source>
</evidence>
<dbReference type="KEGG" id="agv:OJF2_13190"/>
<feature type="transmembrane region" description="Helical" evidence="8">
    <location>
        <begin position="225"/>
        <end position="252"/>
    </location>
</feature>
<evidence type="ECO:0000256" key="5">
    <source>
        <dbReference type="ARBA" id="ARBA00022692"/>
    </source>
</evidence>
<dbReference type="EMBL" id="CP042997">
    <property type="protein sequence ID" value="QEH32835.1"/>
    <property type="molecule type" value="Genomic_DNA"/>
</dbReference>
<dbReference type="Proteomes" id="UP000324233">
    <property type="component" value="Chromosome"/>
</dbReference>
<dbReference type="GO" id="GO:0005886">
    <property type="term" value="C:plasma membrane"/>
    <property type="evidence" value="ECO:0007669"/>
    <property type="project" value="UniProtKB-SubCell"/>
</dbReference>
<evidence type="ECO:0000256" key="2">
    <source>
        <dbReference type="ARBA" id="ARBA00022475"/>
    </source>
</evidence>
<keyword evidence="4 10" id="KW-0808">Transferase</keyword>
<dbReference type="OrthoDB" id="244175at2"/>
<feature type="transmembrane region" description="Helical" evidence="8">
    <location>
        <begin position="167"/>
        <end position="189"/>
    </location>
</feature>
<feature type="domain" description="Glycosyltransferase RgtA/B/C/D-like" evidence="9">
    <location>
        <begin position="140"/>
        <end position="282"/>
    </location>
</feature>
<feature type="transmembrane region" description="Helical" evidence="8">
    <location>
        <begin position="330"/>
        <end position="353"/>
    </location>
</feature>
<name>A0A5B9VYM1_9BACT</name>